<name>A0ABR2U3G8_9ROSI</name>
<sequence>MTSIHPPPTRALQPSDGRDVELSILQSQRSPTHWEESSCTVGPYSIVASKSMTIPLGLVPVLTADNTVRRIVFRHDAPYHALPAPSSADLADKLSQAVGTQEERTLVGTYVPSALCSIQSTQQALQLFRSVEMVDCWLWHQVTHSKRKISHMNQMPFLYEV</sequence>
<accession>A0ABR2U3G8</accession>
<evidence type="ECO:0000313" key="2">
    <source>
        <dbReference type="Proteomes" id="UP001396334"/>
    </source>
</evidence>
<dbReference type="EMBL" id="JBBPBN010000003">
    <property type="protein sequence ID" value="KAK9044248.1"/>
    <property type="molecule type" value="Genomic_DNA"/>
</dbReference>
<evidence type="ECO:0000313" key="1">
    <source>
        <dbReference type="EMBL" id="KAK9044248.1"/>
    </source>
</evidence>
<comment type="caution">
    <text evidence="1">The sequence shown here is derived from an EMBL/GenBank/DDBJ whole genome shotgun (WGS) entry which is preliminary data.</text>
</comment>
<dbReference type="Proteomes" id="UP001396334">
    <property type="component" value="Unassembled WGS sequence"/>
</dbReference>
<keyword evidence="2" id="KW-1185">Reference proteome</keyword>
<organism evidence="1 2">
    <name type="scientific">Hibiscus sabdariffa</name>
    <name type="common">roselle</name>
    <dbReference type="NCBI Taxonomy" id="183260"/>
    <lineage>
        <taxon>Eukaryota</taxon>
        <taxon>Viridiplantae</taxon>
        <taxon>Streptophyta</taxon>
        <taxon>Embryophyta</taxon>
        <taxon>Tracheophyta</taxon>
        <taxon>Spermatophyta</taxon>
        <taxon>Magnoliopsida</taxon>
        <taxon>eudicotyledons</taxon>
        <taxon>Gunneridae</taxon>
        <taxon>Pentapetalae</taxon>
        <taxon>rosids</taxon>
        <taxon>malvids</taxon>
        <taxon>Malvales</taxon>
        <taxon>Malvaceae</taxon>
        <taxon>Malvoideae</taxon>
        <taxon>Hibiscus</taxon>
    </lineage>
</organism>
<gene>
    <name evidence="1" type="ORF">V6N11_072563</name>
</gene>
<reference evidence="1 2" key="1">
    <citation type="journal article" date="2024" name="G3 (Bethesda)">
        <title>Genome assembly of Hibiscus sabdariffa L. provides insights into metabolisms of medicinal natural products.</title>
        <authorList>
            <person name="Kim T."/>
        </authorList>
    </citation>
    <scope>NUCLEOTIDE SEQUENCE [LARGE SCALE GENOMIC DNA]</scope>
    <source>
        <strain evidence="1">TK-2024</strain>
        <tissue evidence="1">Old leaves</tissue>
    </source>
</reference>
<proteinExistence type="predicted"/>
<protein>
    <submittedName>
        <fullName evidence="1">Uncharacterized protein</fullName>
    </submittedName>
</protein>